<feature type="region of interest" description="Disordered" evidence="5">
    <location>
        <begin position="28"/>
        <end position="50"/>
    </location>
</feature>
<dbReference type="Proteomes" id="UP000325577">
    <property type="component" value="Linkage Group LG18"/>
</dbReference>
<evidence type="ECO:0000259" key="6">
    <source>
        <dbReference type="PROSITE" id="PS50303"/>
    </source>
</evidence>
<proteinExistence type="predicted"/>
<evidence type="ECO:0000256" key="1">
    <source>
        <dbReference type="ARBA" id="ARBA00022737"/>
    </source>
</evidence>
<gene>
    <name evidence="7" type="ORF">F0562_031927</name>
</gene>
<dbReference type="Gene3D" id="1.25.10.10">
    <property type="entry name" value="Leucine-rich Repeat Variant"/>
    <property type="match status" value="1"/>
</dbReference>
<keyword evidence="1" id="KW-0677">Repeat</keyword>
<dbReference type="GO" id="GO:0003729">
    <property type="term" value="F:mRNA binding"/>
    <property type="evidence" value="ECO:0007669"/>
    <property type="project" value="TreeGrafter"/>
</dbReference>
<evidence type="ECO:0000256" key="3">
    <source>
        <dbReference type="ARBA" id="ARBA00022884"/>
    </source>
</evidence>
<dbReference type="AlphaFoldDB" id="A0A5J5AVY6"/>
<feature type="repeat" description="Pumilio" evidence="4">
    <location>
        <begin position="212"/>
        <end position="247"/>
    </location>
</feature>
<protein>
    <recommendedName>
        <fullName evidence="6">PUM-HD domain-containing protein</fullName>
    </recommendedName>
</protein>
<feature type="repeat" description="Pumilio" evidence="4">
    <location>
        <begin position="176"/>
        <end position="211"/>
    </location>
</feature>
<dbReference type="PANTHER" id="PTHR12537:SF12">
    <property type="entry name" value="MATERNAL PROTEIN PUMILIO"/>
    <property type="match status" value="1"/>
</dbReference>
<dbReference type="InterPro" id="IPR033133">
    <property type="entry name" value="PUM-HD"/>
</dbReference>
<dbReference type="Pfam" id="PF07990">
    <property type="entry name" value="NABP"/>
    <property type="match status" value="1"/>
</dbReference>
<keyword evidence="2" id="KW-0810">Translation regulation</keyword>
<accession>A0A5J5AVY6</accession>
<dbReference type="InterPro" id="IPR012940">
    <property type="entry name" value="NABP"/>
</dbReference>
<keyword evidence="8" id="KW-1185">Reference proteome</keyword>
<dbReference type="PROSITE" id="PS50303">
    <property type="entry name" value="PUM_HD"/>
    <property type="match status" value="1"/>
</dbReference>
<dbReference type="SMART" id="SM00025">
    <property type="entry name" value="Pumilio"/>
    <property type="match status" value="3"/>
</dbReference>
<evidence type="ECO:0000256" key="2">
    <source>
        <dbReference type="ARBA" id="ARBA00022845"/>
    </source>
</evidence>
<feature type="repeat" description="Pumilio" evidence="4">
    <location>
        <begin position="248"/>
        <end position="283"/>
    </location>
</feature>
<evidence type="ECO:0000313" key="8">
    <source>
        <dbReference type="Proteomes" id="UP000325577"/>
    </source>
</evidence>
<dbReference type="OrthoDB" id="668540at2759"/>
<dbReference type="EMBL" id="CM018041">
    <property type="protein sequence ID" value="KAA8534410.1"/>
    <property type="molecule type" value="Genomic_DNA"/>
</dbReference>
<reference evidence="7 8" key="1">
    <citation type="submission" date="2019-09" db="EMBL/GenBank/DDBJ databases">
        <title>A chromosome-level genome assembly of the Chinese tupelo Nyssa sinensis.</title>
        <authorList>
            <person name="Yang X."/>
            <person name="Kang M."/>
            <person name="Yang Y."/>
            <person name="Xiong H."/>
            <person name="Wang M."/>
            <person name="Zhang Z."/>
            <person name="Wang Z."/>
            <person name="Wu H."/>
            <person name="Ma T."/>
            <person name="Liu J."/>
            <person name="Xi Z."/>
        </authorList>
    </citation>
    <scope>NUCLEOTIDE SEQUENCE [LARGE SCALE GENOMIC DNA]</scope>
    <source>
        <strain evidence="7">J267</strain>
        <tissue evidence="7">Leaf</tissue>
    </source>
</reference>
<dbReference type="GO" id="GO:0005737">
    <property type="term" value="C:cytoplasm"/>
    <property type="evidence" value="ECO:0007669"/>
    <property type="project" value="TreeGrafter"/>
</dbReference>
<evidence type="ECO:0000313" key="7">
    <source>
        <dbReference type="EMBL" id="KAA8534410.1"/>
    </source>
</evidence>
<feature type="domain" description="PUM-HD" evidence="6">
    <location>
        <begin position="156"/>
        <end position="294"/>
    </location>
</feature>
<dbReference type="InterPro" id="IPR016024">
    <property type="entry name" value="ARM-type_fold"/>
</dbReference>
<dbReference type="PANTHER" id="PTHR12537">
    <property type="entry name" value="RNA BINDING PROTEIN PUMILIO-RELATED"/>
    <property type="match status" value="1"/>
</dbReference>
<dbReference type="GO" id="GO:0006417">
    <property type="term" value="P:regulation of translation"/>
    <property type="evidence" value="ECO:0007669"/>
    <property type="project" value="UniProtKB-KW"/>
</dbReference>
<dbReference type="InterPro" id="IPR011989">
    <property type="entry name" value="ARM-like"/>
</dbReference>
<dbReference type="InterPro" id="IPR001313">
    <property type="entry name" value="Pumilio_RNA-bd_rpt"/>
</dbReference>
<evidence type="ECO:0000256" key="4">
    <source>
        <dbReference type="PROSITE-ProRule" id="PRU00317"/>
    </source>
</evidence>
<dbReference type="Pfam" id="PF00806">
    <property type="entry name" value="PUF"/>
    <property type="match status" value="3"/>
</dbReference>
<name>A0A5J5AVY6_9ASTE</name>
<keyword evidence="3" id="KW-0694">RNA-binding</keyword>
<evidence type="ECO:0000256" key="5">
    <source>
        <dbReference type="SAM" id="MobiDB-lite"/>
    </source>
</evidence>
<sequence>MDFSGRVPGGYSVKQKLKKSTYTHLDTGSNLAGAGNGQSDPSQGRNYFGTSSGDLQGLQKAYFESVLAQQKQQYELPLLGKSSGLNHEHYGNPAYGLGMPYLGNCTANSALPSIGSGSPMFQNERISRFTSMLRSPMGGSAKLLYSDIGTNMEGIFASSLLEELKNNKTRSFELSDIVDHVVEFSTDQYGSRFIQQKLETATVEEKTKIFPEIMPHARTLMTDVFGNYVIQKFFEHGTESQREELANQLIGHVLPLSLQMYGCRVIQKALEVVDLDQQTQLVAELHGSVMKCVR</sequence>
<dbReference type="SUPFAM" id="SSF48371">
    <property type="entry name" value="ARM repeat"/>
    <property type="match status" value="1"/>
</dbReference>
<dbReference type="PROSITE" id="PS50302">
    <property type="entry name" value="PUM"/>
    <property type="match status" value="3"/>
</dbReference>
<organism evidence="7 8">
    <name type="scientific">Nyssa sinensis</name>
    <dbReference type="NCBI Taxonomy" id="561372"/>
    <lineage>
        <taxon>Eukaryota</taxon>
        <taxon>Viridiplantae</taxon>
        <taxon>Streptophyta</taxon>
        <taxon>Embryophyta</taxon>
        <taxon>Tracheophyta</taxon>
        <taxon>Spermatophyta</taxon>
        <taxon>Magnoliopsida</taxon>
        <taxon>eudicotyledons</taxon>
        <taxon>Gunneridae</taxon>
        <taxon>Pentapetalae</taxon>
        <taxon>asterids</taxon>
        <taxon>Cornales</taxon>
        <taxon>Nyssaceae</taxon>
        <taxon>Nyssa</taxon>
    </lineage>
</organism>
<feature type="compositionally biased region" description="Polar residues" evidence="5">
    <location>
        <begin position="37"/>
        <end position="50"/>
    </location>
</feature>